<dbReference type="OrthoDB" id="6196416at2"/>
<dbReference type="AlphaFoldDB" id="A0A4P7C1U3"/>
<accession>A0A4P7C1U3</accession>
<evidence type="ECO:0000313" key="1">
    <source>
        <dbReference type="EMBL" id="QBQ56578.1"/>
    </source>
</evidence>
<dbReference type="EMBL" id="CP038033">
    <property type="protein sequence ID" value="QBQ56578.1"/>
    <property type="molecule type" value="Genomic_DNA"/>
</dbReference>
<evidence type="ECO:0000313" key="2">
    <source>
        <dbReference type="Proteomes" id="UP000294325"/>
    </source>
</evidence>
<keyword evidence="2" id="KW-1185">Reference proteome</keyword>
<proteinExistence type="predicted"/>
<dbReference type="Proteomes" id="UP000294325">
    <property type="component" value="Chromosome"/>
</dbReference>
<name>A0A4P7C1U3_9GAMM</name>
<protein>
    <submittedName>
        <fullName evidence="1">Uncharacterized protein</fullName>
    </submittedName>
</protein>
<gene>
    <name evidence="1" type="ORF">E3U44_13445</name>
</gene>
<reference evidence="1 2" key="1">
    <citation type="submission" date="2019-03" db="EMBL/GenBank/DDBJ databases">
        <title>The genome sequence of Nitrosococcus wardiae strain D1FHST reveals the archetypal metabolic capacity of ammonia-oxidizing Gammaproteobacteria.</title>
        <authorList>
            <person name="Wang L."/>
            <person name="Lim C.K."/>
            <person name="Hanson T.E."/>
            <person name="Dang H."/>
            <person name="Klotz M.G."/>
        </authorList>
    </citation>
    <scope>NUCLEOTIDE SEQUENCE [LARGE SCALE GENOMIC DNA]</scope>
    <source>
        <strain evidence="1 2">D1FHS</strain>
    </source>
</reference>
<sequence>MSWLVGCAGGLTKERLVTLEDAIQAYASGVRWQHQELLSTLIRPQNGQPKPISQGFWDNVRVTGYEIHRRQLSEDALTAEVTIEFDYYHPDDSLIRKHTTQQSWWYEVESRRWFLDGGLPNFAKVSSSY</sequence>
<organism evidence="1 2">
    <name type="scientific">Nitrosococcus wardiae</name>
    <dbReference type="NCBI Taxonomy" id="1814290"/>
    <lineage>
        <taxon>Bacteria</taxon>
        <taxon>Pseudomonadati</taxon>
        <taxon>Pseudomonadota</taxon>
        <taxon>Gammaproteobacteria</taxon>
        <taxon>Chromatiales</taxon>
        <taxon>Chromatiaceae</taxon>
        <taxon>Nitrosococcus</taxon>
    </lineage>
</organism>
<dbReference type="KEGG" id="nwr:E3U44_13445"/>